<sequence length="223" mass="27332">MVRRWSRINEFNFSLKNKKLFSFKKSSKSRMFKLTVSTRKFFKKYTKFRRKAFNRLRHKSNWLIYSNVLKFWSHDYLNTKTFAKKTWLINSQKFSFIIFNWSSVKNLNSDLFFNLNYNILNLNSLFSKTKCNYSKFFFFWTNFNNISIGLTDANELTLNDINPLPTLSYFENYLYENNPNSFFKDENSYFLFLNNMEKFVNQQFLNYYKIFLYLTILDLNILN</sequence>
<organism evidence="1">
    <name type="scientific">Oxytricha trifallax</name>
    <dbReference type="NCBI Taxonomy" id="1172189"/>
    <lineage>
        <taxon>Eukaryota</taxon>
        <taxon>Sar</taxon>
        <taxon>Alveolata</taxon>
        <taxon>Ciliophora</taxon>
        <taxon>Intramacronucleata</taxon>
        <taxon>Spirotrichea</taxon>
        <taxon>Stichotrichia</taxon>
        <taxon>Sporadotrichida</taxon>
        <taxon>Oxytrichidae</taxon>
        <taxon>Oxytrichinae</taxon>
        <taxon>Oxytricha</taxon>
    </lineage>
</organism>
<dbReference type="AlphaFoldDB" id="G9HRG4"/>
<gene>
    <name evidence="1" type="primary">orf561</name>
</gene>
<reference evidence="1" key="1">
    <citation type="journal article" date="2012" name="Genome Biol. Evol.">
        <title>The Oxytricha trifallax Mitochondrial Genome.</title>
        <authorList>
            <person name="Swart E.C."/>
            <person name="Nowacki M."/>
            <person name="Shum J."/>
            <person name="Stiles H."/>
            <person name="Higgins B.P."/>
            <person name="Doak T.G."/>
            <person name="Schotanus K."/>
            <person name="Magrini V.J."/>
            <person name="Minx P."/>
            <person name="Mardis E.R."/>
            <person name="Landweber L.F."/>
        </authorList>
    </citation>
    <scope>NUCLEOTIDE SEQUENCE</scope>
</reference>
<keyword evidence="1" id="KW-0496">Mitochondrion</keyword>
<name>G9HRG4_9SPIT</name>
<evidence type="ECO:0000313" key="1">
    <source>
        <dbReference type="EMBL" id="AEV66676.1"/>
    </source>
</evidence>
<dbReference type="EMBL" id="JN383843">
    <property type="protein sequence ID" value="AEV66676.1"/>
    <property type="molecule type" value="Genomic_DNA"/>
</dbReference>
<protein>
    <submittedName>
        <fullName evidence="1">Uncharacterized protein</fullName>
    </submittedName>
</protein>
<proteinExistence type="predicted"/>
<accession>G9HRG4</accession>
<geneLocation type="mitochondrion" evidence="1"/>